<dbReference type="InterPro" id="IPR009057">
    <property type="entry name" value="Homeodomain-like_sf"/>
</dbReference>
<dbReference type="PRINTS" id="PR00032">
    <property type="entry name" value="HTHARAC"/>
</dbReference>
<dbReference type="Proteomes" id="UP001168528">
    <property type="component" value="Unassembled WGS sequence"/>
</dbReference>
<evidence type="ECO:0000313" key="6">
    <source>
        <dbReference type="Proteomes" id="UP001168528"/>
    </source>
</evidence>
<feature type="domain" description="HTH araC/xylS-type" evidence="4">
    <location>
        <begin position="189"/>
        <end position="287"/>
    </location>
</feature>
<reference evidence="5" key="1">
    <citation type="submission" date="2023-07" db="EMBL/GenBank/DDBJ databases">
        <title>The genome sequence of Rhodocytophaga aerolata KACC 12507.</title>
        <authorList>
            <person name="Zhang X."/>
        </authorList>
    </citation>
    <scope>NUCLEOTIDE SEQUENCE</scope>
    <source>
        <strain evidence="5">KACC 12507</strain>
    </source>
</reference>
<evidence type="ECO:0000256" key="1">
    <source>
        <dbReference type="ARBA" id="ARBA00023015"/>
    </source>
</evidence>
<dbReference type="InterPro" id="IPR037923">
    <property type="entry name" value="HTH-like"/>
</dbReference>
<dbReference type="InterPro" id="IPR003313">
    <property type="entry name" value="AraC-bd"/>
</dbReference>
<dbReference type="InterPro" id="IPR014710">
    <property type="entry name" value="RmlC-like_jellyroll"/>
</dbReference>
<dbReference type="SMART" id="SM00342">
    <property type="entry name" value="HTH_ARAC"/>
    <property type="match status" value="1"/>
</dbReference>
<name>A0ABT8R678_9BACT</name>
<keyword evidence="1" id="KW-0805">Transcription regulation</keyword>
<keyword evidence="3" id="KW-0804">Transcription</keyword>
<accession>A0ABT8R678</accession>
<keyword evidence="6" id="KW-1185">Reference proteome</keyword>
<evidence type="ECO:0000256" key="2">
    <source>
        <dbReference type="ARBA" id="ARBA00023125"/>
    </source>
</evidence>
<dbReference type="Gene3D" id="2.60.120.10">
    <property type="entry name" value="Jelly Rolls"/>
    <property type="match status" value="1"/>
</dbReference>
<dbReference type="Pfam" id="PF02311">
    <property type="entry name" value="AraC_binding"/>
    <property type="match status" value="1"/>
</dbReference>
<dbReference type="SUPFAM" id="SSF51215">
    <property type="entry name" value="Regulatory protein AraC"/>
    <property type="match status" value="1"/>
</dbReference>
<dbReference type="EMBL" id="JAUKPO010000006">
    <property type="protein sequence ID" value="MDO1447161.1"/>
    <property type="molecule type" value="Genomic_DNA"/>
</dbReference>
<dbReference type="Pfam" id="PF12833">
    <property type="entry name" value="HTH_18"/>
    <property type="match status" value="1"/>
</dbReference>
<comment type="caution">
    <text evidence="5">The sequence shown here is derived from an EMBL/GenBank/DDBJ whole genome shotgun (WGS) entry which is preliminary data.</text>
</comment>
<evidence type="ECO:0000313" key="5">
    <source>
        <dbReference type="EMBL" id="MDO1447161.1"/>
    </source>
</evidence>
<dbReference type="InterPro" id="IPR018060">
    <property type="entry name" value="HTH_AraC"/>
</dbReference>
<dbReference type="RefSeq" id="WP_302037963.1">
    <property type="nucleotide sequence ID" value="NZ_JAUKPO010000006.1"/>
</dbReference>
<gene>
    <name evidence="5" type="ORF">Q0590_12905</name>
</gene>
<keyword evidence="2" id="KW-0238">DNA-binding</keyword>
<dbReference type="SUPFAM" id="SSF46689">
    <property type="entry name" value="Homeodomain-like"/>
    <property type="match status" value="1"/>
</dbReference>
<dbReference type="InterPro" id="IPR020449">
    <property type="entry name" value="Tscrpt_reg_AraC-type_HTH"/>
</dbReference>
<evidence type="ECO:0000256" key="3">
    <source>
        <dbReference type="ARBA" id="ARBA00023163"/>
    </source>
</evidence>
<dbReference type="PROSITE" id="PS01124">
    <property type="entry name" value="HTH_ARAC_FAMILY_2"/>
    <property type="match status" value="1"/>
</dbReference>
<evidence type="ECO:0000259" key="4">
    <source>
        <dbReference type="PROSITE" id="PS01124"/>
    </source>
</evidence>
<organism evidence="5 6">
    <name type="scientific">Rhodocytophaga aerolata</name>
    <dbReference type="NCBI Taxonomy" id="455078"/>
    <lineage>
        <taxon>Bacteria</taxon>
        <taxon>Pseudomonadati</taxon>
        <taxon>Bacteroidota</taxon>
        <taxon>Cytophagia</taxon>
        <taxon>Cytophagales</taxon>
        <taxon>Rhodocytophagaceae</taxon>
        <taxon>Rhodocytophaga</taxon>
    </lineage>
</organism>
<dbReference type="PANTHER" id="PTHR43280:SF32">
    <property type="entry name" value="TRANSCRIPTIONAL REGULATORY PROTEIN"/>
    <property type="match status" value="1"/>
</dbReference>
<sequence>MAKKVPVLQINNFQQVAAILPNVYVQRMEEHLAQYQFIKTPHRHDFYCIFLFTQGTGTHIIDFKTYEVTPGSVFFMSPAQMHTFQLSADTDGYVVFFTPELYLLENTRHTLAHFPFFHYTASPCMVLNGNIRTAVTEIVIRIYQEYRGNEPHKQAIISSYLNILLIKLSNQYSQVNHPSLSSHLLHQIRQLESLIEKHYLAHKPAGEYAELMNISQKQLNTICQTALSKPLSTILQERIILEAKRLLVHTHLTIAQISAQLNFTDNSYFTRFFKKNAGLTPEQFRQQFQ</sequence>
<protein>
    <submittedName>
        <fullName evidence="5">AraC family transcriptional regulator</fullName>
    </submittedName>
</protein>
<proteinExistence type="predicted"/>
<dbReference type="PANTHER" id="PTHR43280">
    <property type="entry name" value="ARAC-FAMILY TRANSCRIPTIONAL REGULATOR"/>
    <property type="match status" value="1"/>
</dbReference>
<dbReference type="Gene3D" id="1.10.10.60">
    <property type="entry name" value="Homeodomain-like"/>
    <property type="match status" value="1"/>
</dbReference>